<dbReference type="eggNOG" id="COG0323">
    <property type="taxonomic scope" value="Bacteria"/>
</dbReference>
<dbReference type="AlphaFoldDB" id="A0A0B8T399"/>
<dbReference type="OrthoDB" id="8765545at2"/>
<dbReference type="InterPro" id="IPR036890">
    <property type="entry name" value="HATPase_C_sf"/>
</dbReference>
<keyword evidence="2" id="KW-1185">Reference proteome</keyword>
<accession>A0A0B8T399</accession>
<reference evidence="2" key="1">
    <citation type="submission" date="2014-04" db="EMBL/GenBank/DDBJ databases">
        <title>Whole-Genome optical mapping and complete genome sequence of Sphingobacterium deserti sp. nov., a new spaces isolated from desert in the west of China.</title>
        <authorList>
            <person name="Teng C."/>
            <person name="Zhou Z."/>
            <person name="Li X."/>
            <person name="Chen M."/>
            <person name="Lin M."/>
            <person name="Wang L."/>
            <person name="Su S."/>
            <person name="Zhang C."/>
            <person name="Zhang W."/>
        </authorList>
    </citation>
    <scope>NUCLEOTIDE SEQUENCE [LARGE SCALE GENOMIC DNA]</scope>
    <source>
        <strain evidence="2">ACCC05744</strain>
    </source>
</reference>
<dbReference type="SUPFAM" id="SSF55874">
    <property type="entry name" value="ATPase domain of HSP90 chaperone/DNA topoisomerase II/histidine kinase"/>
    <property type="match status" value="1"/>
</dbReference>
<dbReference type="STRING" id="1229276.DI53_2734"/>
<evidence type="ECO:0008006" key="3">
    <source>
        <dbReference type="Google" id="ProtNLM"/>
    </source>
</evidence>
<protein>
    <recommendedName>
        <fullName evidence="3">ATP-binding protein</fullName>
    </recommendedName>
</protein>
<reference evidence="1 2" key="2">
    <citation type="journal article" date="2015" name="PLoS ONE">
        <title>Whole-Genome Optical Mapping and Finished Genome Sequence of Sphingobacterium deserti sp. nov., a New Species Isolated from the Western Desert of China.</title>
        <authorList>
            <person name="Teng C."/>
            <person name="Zhou Z."/>
            <person name="Molnar I."/>
            <person name="Li X."/>
            <person name="Tang R."/>
            <person name="Chen M."/>
            <person name="Wang L."/>
            <person name="Su S."/>
            <person name="Zhang W."/>
            <person name="Lin M."/>
        </authorList>
    </citation>
    <scope>NUCLEOTIDE SEQUENCE [LARGE SCALE GENOMIC DNA]</scope>
    <source>
        <strain evidence="2">ACCC05744</strain>
    </source>
</reference>
<comment type="caution">
    <text evidence="1">The sequence shown here is derived from an EMBL/GenBank/DDBJ whole genome shotgun (WGS) entry which is preliminary data.</text>
</comment>
<gene>
    <name evidence="1" type="ORF">DI53_2734</name>
</gene>
<dbReference type="EMBL" id="JJMU01000050">
    <property type="protein sequence ID" value="KGE13488.1"/>
    <property type="molecule type" value="Genomic_DNA"/>
</dbReference>
<name>A0A0B8T399_9SPHI</name>
<dbReference type="PATRIC" id="fig|1229276.3.peg.2815"/>
<proteinExistence type="predicted"/>
<evidence type="ECO:0000313" key="1">
    <source>
        <dbReference type="EMBL" id="KGE13488.1"/>
    </source>
</evidence>
<dbReference type="Gene3D" id="3.30.565.10">
    <property type="entry name" value="Histidine kinase-like ATPase, C-terminal domain"/>
    <property type="match status" value="1"/>
</dbReference>
<organism evidence="1 2">
    <name type="scientific">Sphingobacterium deserti</name>
    <dbReference type="NCBI Taxonomy" id="1229276"/>
    <lineage>
        <taxon>Bacteria</taxon>
        <taxon>Pseudomonadati</taxon>
        <taxon>Bacteroidota</taxon>
        <taxon>Sphingobacteriia</taxon>
        <taxon>Sphingobacteriales</taxon>
        <taxon>Sphingobacteriaceae</taxon>
        <taxon>Sphingobacterium</taxon>
    </lineage>
</organism>
<sequence>MKNSTNITNASIESAGLPKDYKHAIAEYIWNGFDAKASRVDIHYESNELGYLHRITFEDDGEGINHNTLQQSFGNFLDSMKRSSLKRSSYIRGRKGKGRFSFSLFATRATWKTRYRDADGQLREYEILIDRDQKETYEDSFLVDAPQTDTGTIVQLDGIFGLSERNLNAADFLDFLAQEFGWFLFLNKDQGFQITLNGVALHYKHLIAENETVAWTITDEFDNPYNFRVNYIYWKENIGDRYYYYFLNSDKIEVAKELTSFNNNAIQFHHSVYIESAFFNAYGQESMTMSKEENLFSPLQQHLVFKKLMHELRGLLERKQKKYVREHVAENILSGISEKKILPRYEESSSDQYRKNMILDILRELCIAEPKVFTTMKDDYLKAYIGFIDLLLQTDKRQSILSVIEQTLPLGEFERENISQILKKDHQ</sequence>
<evidence type="ECO:0000313" key="2">
    <source>
        <dbReference type="Proteomes" id="UP000031802"/>
    </source>
</evidence>
<dbReference type="RefSeq" id="WP_037500440.1">
    <property type="nucleotide sequence ID" value="NZ_JJMU01000050.1"/>
</dbReference>
<dbReference type="Pfam" id="PF13589">
    <property type="entry name" value="HATPase_c_3"/>
    <property type="match status" value="1"/>
</dbReference>
<dbReference type="Proteomes" id="UP000031802">
    <property type="component" value="Unassembled WGS sequence"/>
</dbReference>